<dbReference type="InterPro" id="IPR000905">
    <property type="entry name" value="Gcp-like_dom"/>
</dbReference>
<name>A0ABQ6NQF7_9BACL</name>
<reference evidence="2 3" key="1">
    <citation type="submission" date="2023-05" db="EMBL/GenBank/DDBJ databases">
        <title>Draft genome of Paenibacillus sp. CCS26.</title>
        <authorList>
            <person name="Akita H."/>
            <person name="Shinto Y."/>
            <person name="Kimura Z."/>
        </authorList>
    </citation>
    <scope>NUCLEOTIDE SEQUENCE [LARGE SCALE GENOMIC DNA]</scope>
    <source>
        <strain evidence="2 3">CCS26</strain>
    </source>
</reference>
<dbReference type="EMBL" id="BTCL01000012">
    <property type="protein sequence ID" value="GMK46462.1"/>
    <property type="molecule type" value="Genomic_DNA"/>
</dbReference>
<sequence length="273" mass="29135">MTERMDGPVLAFDTSTAAFAAAILDKGRILGDMQSLAERNHSVHVITHIKQLMEQCGVTSKDVGAIAVGSGPGSYTGMRIAVAAAKTLAWVWGKPLIGVSSLEAIAYGGWHQASGIPLGAAPASGAGTGEDWVLPIMDARRGQVYTGGYAMSADGEWSGFAADGVRLMHDWVDRIAGEAERQQGQVKRIWVIGDLALHREEAERLQALCRENQSGAEVQLLSYELEGRAVAWLGAERLLKGEIADTHGLTPNYTQLAEAEVNLRAKQQGEAKS</sequence>
<dbReference type="InterPro" id="IPR022496">
    <property type="entry name" value="T6A_TsaB"/>
</dbReference>
<gene>
    <name evidence="2" type="ORF">PghCCS26_35910</name>
</gene>
<dbReference type="SUPFAM" id="SSF53067">
    <property type="entry name" value="Actin-like ATPase domain"/>
    <property type="match status" value="2"/>
</dbReference>
<organism evidence="2 3">
    <name type="scientific">Paenibacillus glycanilyticus</name>
    <dbReference type="NCBI Taxonomy" id="126569"/>
    <lineage>
        <taxon>Bacteria</taxon>
        <taxon>Bacillati</taxon>
        <taxon>Bacillota</taxon>
        <taxon>Bacilli</taxon>
        <taxon>Bacillales</taxon>
        <taxon>Paenibacillaceae</taxon>
        <taxon>Paenibacillus</taxon>
    </lineage>
</organism>
<feature type="domain" description="Gcp-like" evidence="1">
    <location>
        <begin position="36"/>
        <end position="147"/>
    </location>
</feature>
<evidence type="ECO:0000259" key="1">
    <source>
        <dbReference type="Pfam" id="PF00814"/>
    </source>
</evidence>
<keyword evidence="3" id="KW-1185">Reference proteome</keyword>
<dbReference type="PANTHER" id="PTHR11735">
    <property type="entry name" value="TRNA N6-ADENOSINE THREONYLCARBAMOYLTRANSFERASE"/>
    <property type="match status" value="1"/>
</dbReference>
<accession>A0ABQ6NQF7</accession>
<dbReference type="Proteomes" id="UP001285921">
    <property type="component" value="Unassembled WGS sequence"/>
</dbReference>
<protein>
    <submittedName>
        <fullName evidence="2">tRNA (Adenosine(37)-N6)-threonylcarbamoyltransferase complex dimerization subunit type 1 TsaB</fullName>
    </submittedName>
</protein>
<dbReference type="Pfam" id="PF00814">
    <property type="entry name" value="TsaD"/>
    <property type="match status" value="1"/>
</dbReference>
<dbReference type="CDD" id="cd24032">
    <property type="entry name" value="ASKHA_NBD_TsaB"/>
    <property type="match status" value="1"/>
</dbReference>
<proteinExistence type="predicted"/>
<evidence type="ECO:0000313" key="3">
    <source>
        <dbReference type="Proteomes" id="UP001285921"/>
    </source>
</evidence>
<comment type="caution">
    <text evidence="2">The sequence shown here is derived from an EMBL/GenBank/DDBJ whole genome shotgun (WGS) entry which is preliminary data.</text>
</comment>
<dbReference type="NCBIfam" id="TIGR03725">
    <property type="entry name" value="T6A_YeaZ"/>
    <property type="match status" value="1"/>
</dbReference>
<evidence type="ECO:0000313" key="2">
    <source>
        <dbReference type="EMBL" id="GMK46462.1"/>
    </source>
</evidence>
<dbReference type="InterPro" id="IPR043129">
    <property type="entry name" value="ATPase_NBD"/>
</dbReference>
<dbReference type="RefSeq" id="WP_317980740.1">
    <property type="nucleotide sequence ID" value="NZ_BTCL01000012.1"/>
</dbReference>
<dbReference type="Gene3D" id="3.30.420.40">
    <property type="match status" value="2"/>
</dbReference>
<dbReference type="PANTHER" id="PTHR11735:SF11">
    <property type="entry name" value="TRNA THREONYLCARBAMOYLADENOSINE BIOSYNTHESIS PROTEIN TSAB"/>
    <property type="match status" value="1"/>
</dbReference>